<protein>
    <submittedName>
        <fullName evidence="2">Ogfod2 protein</fullName>
    </submittedName>
</protein>
<keyword evidence="3" id="KW-1185">Reference proteome</keyword>
<name>A0A812JNW5_9DINO</name>
<gene>
    <name evidence="2" type="primary">ogfod2</name>
    <name evidence="2" type="ORF">SNAT2548_LOCUS6989</name>
</gene>
<evidence type="ECO:0000313" key="2">
    <source>
        <dbReference type="EMBL" id="CAE7210262.1"/>
    </source>
</evidence>
<dbReference type="Proteomes" id="UP000604046">
    <property type="component" value="Unassembled WGS sequence"/>
</dbReference>
<dbReference type="OrthoDB" id="439431at2759"/>
<proteinExistence type="predicted"/>
<evidence type="ECO:0000313" key="3">
    <source>
        <dbReference type="Proteomes" id="UP000604046"/>
    </source>
</evidence>
<comment type="caution">
    <text evidence="2">The sequence shown here is derived from an EMBL/GenBank/DDBJ whole genome shotgun (WGS) entry which is preliminary data.</text>
</comment>
<dbReference type="EMBL" id="CAJNDS010000480">
    <property type="protein sequence ID" value="CAE7210262.1"/>
    <property type="molecule type" value="Genomic_DNA"/>
</dbReference>
<organism evidence="2 3">
    <name type="scientific">Symbiodinium natans</name>
    <dbReference type="NCBI Taxonomy" id="878477"/>
    <lineage>
        <taxon>Eukaryota</taxon>
        <taxon>Sar</taxon>
        <taxon>Alveolata</taxon>
        <taxon>Dinophyceae</taxon>
        <taxon>Suessiales</taxon>
        <taxon>Symbiodiniaceae</taxon>
        <taxon>Symbiodinium</taxon>
    </lineage>
</organism>
<accession>A0A812JNW5</accession>
<sequence>MTRLAVCVRVKLHLDREVVRQNLQDSWDARWGAEALYQVAKRSTARTRQEWAEDKAVLKLAEKLKEQAASGSDVDITLLTLEALRRMALQEPEDQKPVIERVLALMVERNWRHSAKSLARLFWLGAPLKGEGSLKKHFEPKSLPSQLRSKQTDLDGPDLALILAAMKGEKGVKDTALQSKVVLRLKEKFIHRGLSATDIVEMAEALQDLGVQDEAALRPLGQEALRRRGELTPDESHRIHTAYQAMQLPLPKVWDTPGSMKTKNTADGKITTQAFALQDGHEKKRHGNNDFERTSPPRVVRDMKMCSY</sequence>
<dbReference type="AlphaFoldDB" id="A0A812JNW5"/>
<evidence type="ECO:0000256" key="1">
    <source>
        <dbReference type="SAM" id="MobiDB-lite"/>
    </source>
</evidence>
<reference evidence="2" key="1">
    <citation type="submission" date="2021-02" db="EMBL/GenBank/DDBJ databases">
        <authorList>
            <person name="Dougan E. K."/>
            <person name="Rhodes N."/>
            <person name="Thang M."/>
            <person name="Chan C."/>
        </authorList>
    </citation>
    <scope>NUCLEOTIDE SEQUENCE</scope>
</reference>
<feature type="region of interest" description="Disordered" evidence="1">
    <location>
        <begin position="279"/>
        <end position="298"/>
    </location>
</feature>